<dbReference type="InterPro" id="IPR041679">
    <property type="entry name" value="DNA2/NAM7-like_C"/>
</dbReference>
<dbReference type="PROSITE" id="PS51192">
    <property type="entry name" value="HELICASE_ATP_BIND_1"/>
    <property type="match status" value="1"/>
</dbReference>
<evidence type="ECO:0000313" key="6">
    <source>
        <dbReference type="EMBL" id="PWJ52982.1"/>
    </source>
</evidence>
<dbReference type="InterPro" id="IPR014001">
    <property type="entry name" value="Helicase_ATP-bd"/>
</dbReference>
<dbReference type="GO" id="GO:0043139">
    <property type="term" value="F:5'-3' DNA helicase activity"/>
    <property type="evidence" value="ECO:0007669"/>
    <property type="project" value="TreeGrafter"/>
</dbReference>
<dbReference type="Pfam" id="PF13087">
    <property type="entry name" value="AAA_12"/>
    <property type="match status" value="1"/>
</dbReference>
<dbReference type="RefSeq" id="WP_109678358.1">
    <property type="nucleotide sequence ID" value="NZ_QGDT01000028.1"/>
</dbReference>
<feature type="domain" description="Helicase ATP-binding" evidence="5">
    <location>
        <begin position="203"/>
        <end position="356"/>
    </location>
</feature>
<evidence type="ECO:0000256" key="3">
    <source>
        <dbReference type="ARBA" id="ARBA00022806"/>
    </source>
</evidence>
<dbReference type="InterPro" id="IPR050534">
    <property type="entry name" value="Coronavir_polyprotein_1ab"/>
</dbReference>
<keyword evidence="2" id="KW-0378">Hydrolase</keyword>
<keyword evidence="7" id="KW-1185">Reference proteome</keyword>
<organism evidence="6 7">
    <name type="scientific">Dyadobacter jejuensis</name>
    <dbReference type="NCBI Taxonomy" id="1082580"/>
    <lineage>
        <taxon>Bacteria</taxon>
        <taxon>Pseudomonadati</taxon>
        <taxon>Bacteroidota</taxon>
        <taxon>Cytophagia</taxon>
        <taxon>Cytophagales</taxon>
        <taxon>Spirosomataceae</taxon>
        <taxon>Dyadobacter</taxon>
    </lineage>
</organism>
<comment type="caution">
    <text evidence="6">The sequence shown here is derived from an EMBL/GenBank/DDBJ whole genome shotgun (WGS) entry which is preliminary data.</text>
</comment>
<gene>
    <name evidence="6" type="ORF">CLV98_1282</name>
</gene>
<dbReference type="Gene3D" id="3.40.50.300">
    <property type="entry name" value="P-loop containing nucleotide triphosphate hydrolases"/>
    <property type="match status" value="2"/>
</dbReference>
<dbReference type="InterPro" id="IPR027417">
    <property type="entry name" value="P-loop_NTPase"/>
</dbReference>
<keyword evidence="4" id="KW-0067">ATP-binding</keyword>
<dbReference type="GO" id="GO:0005524">
    <property type="term" value="F:ATP binding"/>
    <property type="evidence" value="ECO:0007669"/>
    <property type="project" value="UniProtKB-KW"/>
</dbReference>
<dbReference type="EMBL" id="QGDT01000028">
    <property type="protein sequence ID" value="PWJ52982.1"/>
    <property type="molecule type" value="Genomic_DNA"/>
</dbReference>
<keyword evidence="3 6" id="KW-0347">Helicase</keyword>
<dbReference type="PANTHER" id="PTHR43788:SF8">
    <property type="entry name" value="DNA-BINDING PROTEIN SMUBP-2"/>
    <property type="match status" value="1"/>
</dbReference>
<proteinExistence type="predicted"/>
<evidence type="ECO:0000256" key="4">
    <source>
        <dbReference type="ARBA" id="ARBA00022840"/>
    </source>
</evidence>
<dbReference type="GO" id="GO:0016787">
    <property type="term" value="F:hydrolase activity"/>
    <property type="evidence" value="ECO:0007669"/>
    <property type="project" value="UniProtKB-KW"/>
</dbReference>
<evidence type="ECO:0000256" key="2">
    <source>
        <dbReference type="ARBA" id="ARBA00022801"/>
    </source>
</evidence>
<dbReference type="OrthoDB" id="9757917at2"/>
<evidence type="ECO:0000256" key="1">
    <source>
        <dbReference type="ARBA" id="ARBA00022741"/>
    </source>
</evidence>
<dbReference type="Proteomes" id="UP000245880">
    <property type="component" value="Unassembled WGS sequence"/>
</dbReference>
<protein>
    <submittedName>
        <fullName evidence="6">Superfamily I DNA and/or RNA helicase</fullName>
    </submittedName>
</protein>
<evidence type="ECO:0000313" key="7">
    <source>
        <dbReference type="Proteomes" id="UP000245880"/>
    </source>
</evidence>
<reference evidence="6 7" key="1">
    <citation type="submission" date="2018-03" db="EMBL/GenBank/DDBJ databases">
        <title>Genomic Encyclopedia of Archaeal and Bacterial Type Strains, Phase II (KMG-II): from individual species to whole genera.</title>
        <authorList>
            <person name="Goeker M."/>
        </authorList>
    </citation>
    <scope>NUCLEOTIDE SEQUENCE [LARGE SCALE GENOMIC DNA]</scope>
    <source>
        <strain evidence="6 7">DSM 100346</strain>
    </source>
</reference>
<sequence>MKYSRLEHSKFLEEELQTQTKVFNQKLNTSATFLLQEREELFVAQFLTFKDGEMILKFSTNRGLPRKGEYLYCFTVPKELRDYRNWGEKTYGDLIKEKSNFTETACVWQAPSRDKDGNLEKDFYIAGFRGVELDFSVNISEAGKMILLLGPNRPPFEYIANLQKIVQNNYSENVSSILDQDFQKATWQPSLLDNKNDIPNFILSQLALTDQVVLIGPPGTGKTFQIAEICKLLCKQGKSVLVTSLTNRALIEVVEKPALENLLDEGKVFKTKISTDEAKDIPRLQQTKEINPQPGNLVLSTFFIASSEATNVTDNPPFDYVIVDEASQALLAMFSAAKILGKKNIWIGDTKQLPPIVAINEDKISKNNYDFLVDGLNSLSDTSSVPIFQLTETYRLPQRGSNYTGLFYNNSLKSRAKTDIRLSFPEIPNDVNLLFNPNGGSTLIKTDLEVGNKRPKNAMGIAKLLVAHLLTVNEKIHISVLSNYIDTVKALQKIIYGSIENPKNLLIETVARIQGLTTDVAIFVIPNAGYNYSLERRLFNVATSRAKRHTIIIADKNIISSSPNINEDVKIYLQKLSDEYSFYYSNEKKLIESKT</sequence>
<dbReference type="Pfam" id="PF13245">
    <property type="entry name" value="AAA_19"/>
    <property type="match status" value="1"/>
</dbReference>
<keyword evidence="1" id="KW-0547">Nucleotide-binding</keyword>
<dbReference type="SUPFAM" id="SSF52540">
    <property type="entry name" value="P-loop containing nucleoside triphosphate hydrolases"/>
    <property type="match status" value="1"/>
</dbReference>
<name>A0A316A670_9BACT</name>
<accession>A0A316A670</accession>
<dbReference type="PANTHER" id="PTHR43788">
    <property type="entry name" value="DNA2/NAM7 HELICASE FAMILY MEMBER"/>
    <property type="match status" value="1"/>
</dbReference>
<evidence type="ECO:0000259" key="5">
    <source>
        <dbReference type="PROSITE" id="PS51192"/>
    </source>
</evidence>
<dbReference type="AlphaFoldDB" id="A0A316A670"/>